<protein>
    <submittedName>
        <fullName evidence="3">Uncharacterized protein</fullName>
    </submittedName>
</protein>
<feature type="compositionally biased region" description="Low complexity" evidence="2">
    <location>
        <begin position="625"/>
        <end position="640"/>
    </location>
</feature>
<feature type="compositionally biased region" description="Basic residues" evidence="2">
    <location>
        <begin position="580"/>
        <end position="590"/>
    </location>
</feature>
<reference evidence="3 4" key="1">
    <citation type="journal article" date="2024" name="Nat. Commun.">
        <title>Phylogenomics reveals the evolutionary origins of lichenization in chlorophyte algae.</title>
        <authorList>
            <person name="Puginier C."/>
            <person name="Libourel C."/>
            <person name="Otte J."/>
            <person name="Skaloud P."/>
            <person name="Haon M."/>
            <person name="Grisel S."/>
            <person name="Petersen M."/>
            <person name="Berrin J.G."/>
            <person name="Delaux P.M."/>
            <person name="Dal Grande F."/>
            <person name="Keller J."/>
        </authorList>
    </citation>
    <scope>NUCLEOTIDE SEQUENCE [LARGE SCALE GENOMIC DNA]</scope>
    <source>
        <strain evidence="3 4">SAG 2043</strain>
    </source>
</reference>
<feature type="region of interest" description="Disordered" evidence="2">
    <location>
        <begin position="461"/>
        <end position="509"/>
    </location>
</feature>
<evidence type="ECO:0000313" key="4">
    <source>
        <dbReference type="Proteomes" id="UP001489004"/>
    </source>
</evidence>
<gene>
    <name evidence="3" type="ORF">WJX72_004240</name>
</gene>
<name>A0AAW1R685_9CHLO</name>
<dbReference type="AlphaFoldDB" id="A0AAW1R685"/>
<feature type="region of interest" description="Disordered" evidence="2">
    <location>
        <begin position="523"/>
        <end position="692"/>
    </location>
</feature>
<dbReference type="EMBL" id="JALJOR010000001">
    <property type="protein sequence ID" value="KAK9829159.1"/>
    <property type="molecule type" value="Genomic_DNA"/>
</dbReference>
<dbReference type="GO" id="GO:0005930">
    <property type="term" value="C:axoneme"/>
    <property type="evidence" value="ECO:0007669"/>
    <property type="project" value="UniProtKB-SubCell"/>
</dbReference>
<dbReference type="SUPFAM" id="SSF52047">
    <property type="entry name" value="RNI-like"/>
    <property type="match status" value="1"/>
</dbReference>
<organism evidence="3 4">
    <name type="scientific">[Myrmecia] bisecta</name>
    <dbReference type="NCBI Taxonomy" id="41462"/>
    <lineage>
        <taxon>Eukaryota</taxon>
        <taxon>Viridiplantae</taxon>
        <taxon>Chlorophyta</taxon>
        <taxon>core chlorophytes</taxon>
        <taxon>Trebouxiophyceae</taxon>
        <taxon>Trebouxiales</taxon>
        <taxon>Trebouxiaceae</taxon>
        <taxon>Myrmecia</taxon>
    </lineage>
</organism>
<keyword evidence="4" id="KW-1185">Reference proteome</keyword>
<dbReference type="InterPro" id="IPR032675">
    <property type="entry name" value="LRR_dom_sf"/>
</dbReference>
<evidence type="ECO:0000313" key="3">
    <source>
        <dbReference type="EMBL" id="KAK9829159.1"/>
    </source>
</evidence>
<evidence type="ECO:0000256" key="2">
    <source>
        <dbReference type="SAM" id="MobiDB-lite"/>
    </source>
</evidence>
<sequence>MSTSSTISGNQRPQAELLGSPDYSSTAPPARSTGGGVEQMSTAPAAQTDLEKHYCEACSAAGLVPRDWVCAVLASVPASLWSTADSADLVGGNIPTGAILQLKPPMPGDALQPEELSVLLSMLTRYEFLRILLLELSGNQVDREACENVVYLIGMSFATYTPANIRLADCGFTSGGFNLLRLSSKQYHLQRLDLCHNREWRTGNKEHWRALLENKDEQLRLLCVQYTGLTNADLCTMLRAIAEHLELRDSQSFHLKLGPPAVNSTAAEHFSDASMQELLALVQKLCGLRVLEALDIWGLTEAQRHLLEQHWAGVEGRAPTVVLGQGNLAHFTTQSGRSDCEVWPTEHVLPDAPPTPPQPASSTSSMHRPGSGADHPAACDVMDGGVRLDRVGQRDAQPIPYHPDPAAALRRQAQENQFAASNAGGVDSAVRKRVQQTVATKASAGYFRPNSVLHLVGPAPYQHQLTSPGLHQRHSQPDQPARRRRRPANQSGGGHHQEGLPRAQPDVPEERGDVDMQAYKGQKYRAGSQGRPHGPGDASHRPTLLSSHRLGTGIGDREIGISTADPDDDWQSPPPEDVRQRRKLQGKRKQPSRDPAPVMPGASLGATPPGAPSSEEEERSMHVRSLTPSGSGSESGPGLSNAQSNSAEAGFMVSSQVAPDELQYGKEAEIEKQLAAERGGASSTEEDDEDGPANLVAFPRCLMADKFPAKGPFAAPLHNKRTRVSKEVQMLQAFAYDPNRHKYPPNLDKMHLGVTEGRRARRCPQRYSPEAPGHNHDVEQVPMAEAVGSLCAGFSKVLQAGIASPPSQARAAACPPAGSSAALAMDVEEFELVIPDSQEQDDL</sequence>
<feature type="compositionally biased region" description="Basic and acidic residues" evidence="2">
    <location>
        <begin position="663"/>
        <end position="675"/>
    </location>
</feature>
<comment type="subcellular location">
    <subcellularLocation>
        <location evidence="1">Cytoplasm</location>
        <location evidence="1">Cytoskeleton</location>
        <location evidence="1">Cilium axoneme</location>
    </subcellularLocation>
</comment>
<accession>A0AAW1R685</accession>
<evidence type="ECO:0000256" key="1">
    <source>
        <dbReference type="ARBA" id="ARBA00004430"/>
    </source>
</evidence>
<feature type="region of interest" description="Disordered" evidence="2">
    <location>
        <begin position="1"/>
        <end position="42"/>
    </location>
</feature>
<comment type="caution">
    <text evidence="3">The sequence shown here is derived from an EMBL/GenBank/DDBJ whole genome shotgun (WGS) entry which is preliminary data.</text>
</comment>
<proteinExistence type="predicted"/>
<dbReference type="Proteomes" id="UP001489004">
    <property type="component" value="Unassembled WGS sequence"/>
</dbReference>
<dbReference type="Gene3D" id="3.80.10.10">
    <property type="entry name" value="Ribonuclease Inhibitor"/>
    <property type="match status" value="1"/>
</dbReference>
<feature type="region of interest" description="Disordered" evidence="2">
    <location>
        <begin position="349"/>
        <end position="380"/>
    </location>
</feature>
<feature type="compositionally biased region" description="Polar residues" evidence="2">
    <location>
        <begin position="641"/>
        <end position="657"/>
    </location>
</feature>
<feature type="compositionally biased region" description="Polar residues" evidence="2">
    <location>
        <begin position="1"/>
        <end position="13"/>
    </location>
</feature>